<dbReference type="EMBL" id="FQTV01000007">
    <property type="protein sequence ID" value="SHF30398.1"/>
    <property type="molecule type" value="Genomic_DNA"/>
</dbReference>
<name>A0A1M5AJE9_9BACE</name>
<dbReference type="Gene3D" id="1.10.3210.10">
    <property type="entry name" value="Hypothetical protein af1432"/>
    <property type="match status" value="1"/>
</dbReference>
<proteinExistence type="predicted"/>
<dbReference type="OrthoDB" id="9802385at2"/>
<dbReference type="AlphaFoldDB" id="A0A1M5AJE9"/>
<organism evidence="1 2">
    <name type="scientific">Bacteroides luti</name>
    <dbReference type="NCBI Taxonomy" id="1297750"/>
    <lineage>
        <taxon>Bacteria</taxon>
        <taxon>Pseudomonadati</taxon>
        <taxon>Bacteroidota</taxon>
        <taxon>Bacteroidia</taxon>
        <taxon>Bacteroidales</taxon>
        <taxon>Bacteroidaceae</taxon>
        <taxon>Bacteroides</taxon>
    </lineage>
</organism>
<reference evidence="2" key="1">
    <citation type="submission" date="2016-11" db="EMBL/GenBank/DDBJ databases">
        <authorList>
            <person name="Varghese N."/>
            <person name="Submissions S."/>
        </authorList>
    </citation>
    <scope>NUCLEOTIDE SEQUENCE [LARGE SCALE GENOMIC DNA]</scope>
    <source>
        <strain evidence="2">DSM 26991</strain>
    </source>
</reference>
<gene>
    <name evidence="1" type="ORF">SAMN05444405_10710</name>
</gene>
<dbReference type="STRING" id="1297750.SAMN05444405_10710"/>
<protein>
    <submittedName>
        <fullName evidence="1">HD domain-containing protein</fullName>
    </submittedName>
</protein>
<dbReference type="Proteomes" id="UP000184509">
    <property type="component" value="Unassembled WGS sequence"/>
</dbReference>
<dbReference type="RefSeq" id="WP_073400971.1">
    <property type="nucleotide sequence ID" value="NZ_FQTV01000007.1"/>
</dbReference>
<accession>A0A1M5AJE9</accession>
<dbReference type="SUPFAM" id="SSF109604">
    <property type="entry name" value="HD-domain/PDEase-like"/>
    <property type="match status" value="1"/>
</dbReference>
<keyword evidence="2" id="KW-1185">Reference proteome</keyword>
<sequence>MLQRAIEIANKAHEGQVDKAGQPYIEHPLRVMNMGDTDEEKILGALHDVIEDSDWTFEKLLEEGFSIEIVEALRCLTKLSKDEPYERFIKRIKKNPLAVKVKINDLTDNMDIRRLAYISEKDVKRLRKYLKAYKQLLGESTYSIDACRVDHPNAYKPWTQEEDDRLEQLFCEGKTANQLSEIFGRKRGAINSRIKKLELEEKYR</sequence>
<evidence type="ECO:0000313" key="1">
    <source>
        <dbReference type="EMBL" id="SHF30398.1"/>
    </source>
</evidence>
<evidence type="ECO:0000313" key="2">
    <source>
        <dbReference type="Proteomes" id="UP000184509"/>
    </source>
</evidence>